<dbReference type="SMART" id="SM00530">
    <property type="entry name" value="HTH_XRE"/>
    <property type="match status" value="1"/>
</dbReference>
<feature type="domain" description="HTH cro/C1-type" evidence="2">
    <location>
        <begin position="4"/>
        <end position="58"/>
    </location>
</feature>
<evidence type="ECO:0000313" key="4">
    <source>
        <dbReference type="Proteomes" id="UP000263232"/>
    </source>
</evidence>
<dbReference type="RefSeq" id="WP_118991272.1">
    <property type="nucleotide sequence ID" value="NZ_CP023434.1"/>
</dbReference>
<dbReference type="InterPro" id="IPR010982">
    <property type="entry name" value="Lambda_DNA-bd_dom_sf"/>
</dbReference>
<dbReference type="InterPro" id="IPR001387">
    <property type="entry name" value="Cro/C1-type_HTH"/>
</dbReference>
<dbReference type="CDD" id="cd00093">
    <property type="entry name" value="HTH_XRE"/>
    <property type="match status" value="1"/>
</dbReference>
<gene>
    <name evidence="3" type="ORF">CL176_10645</name>
</gene>
<dbReference type="SUPFAM" id="SSF47413">
    <property type="entry name" value="lambda repressor-like DNA-binding domains"/>
    <property type="match status" value="1"/>
</dbReference>
<dbReference type="PANTHER" id="PTHR46558:SF5">
    <property type="entry name" value="TRANSCRIPTION REGULATOR"/>
    <property type="match status" value="1"/>
</dbReference>
<accession>A0A347WMV6</accession>
<dbReference type="OrthoDB" id="6386941at2"/>
<dbReference type="EMBL" id="CP023434">
    <property type="protein sequence ID" value="AXY26413.1"/>
    <property type="molecule type" value="Genomic_DNA"/>
</dbReference>
<keyword evidence="1" id="KW-0238">DNA-binding</keyword>
<protein>
    <submittedName>
        <fullName evidence="3">Transcriptional regulator</fullName>
    </submittedName>
</protein>
<evidence type="ECO:0000259" key="2">
    <source>
        <dbReference type="PROSITE" id="PS50943"/>
    </source>
</evidence>
<proteinExistence type="predicted"/>
<evidence type="ECO:0000313" key="3">
    <source>
        <dbReference type="EMBL" id="AXY26413.1"/>
    </source>
</evidence>
<dbReference type="GO" id="GO:0003677">
    <property type="term" value="F:DNA binding"/>
    <property type="evidence" value="ECO:0007669"/>
    <property type="project" value="UniProtKB-KW"/>
</dbReference>
<reference evidence="3 4" key="1">
    <citation type="submission" date="2017-09" db="EMBL/GenBank/DDBJ databases">
        <title>Complete genome sequence of Oxytococcus suis strain ZY16052.</title>
        <authorList>
            <person name="Li F."/>
        </authorList>
    </citation>
    <scope>NUCLEOTIDE SEQUENCE [LARGE SCALE GENOMIC DNA]</scope>
    <source>
        <strain evidence="3 4">ZY16052</strain>
    </source>
</reference>
<dbReference type="Proteomes" id="UP000263232">
    <property type="component" value="Chromosome"/>
</dbReference>
<dbReference type="KEGG" id="abae:CL176_10645"/>
<name>A0A347WMV6_9LACT</name>
<sequence>MNRVKQYRKQHELSQKELADQVQIARQTLSLIETGKYNPSLEICLKLAWELETDLNTLFWRDPTIEEE</sequence>
<dbReference type="Gene3D" id="1.10.260.40">
    <property type="entry name" value="lambda repressor-like DNA-binding domains"/>
    <property type="match status" value="1"/>
</dbReference>
<dbReference type="PANTHER" id="PTHR46558">
    <property type="entry name" value="TRACRIPTIONAL REGULATORY PROTEIN-RELATED-RELATED"/>
    <property type="match status" value="1"/>
</dbReference>
<keyword evidence="4" id="KW-1185">Reference proteome</keyword>
<organism evidence="3 4">
    <name type="scientific">Suicoccus acidiformans</name>
    <dbReference type="NCBI Taxonomy" id="2036206"/>
    <lineage>
        <taxon>Bacteria</taxon>
        <taxon>Bacillati</taxon>
        <taxon>Bacillota</taxon>
        <taxon>Bacilli</taxon>
        <taxon>Lactobacillales</taxon>
        <taxon>Aerococcaceae</taxon>
        <taxon>Suicoccus</taxon>
    </lineage>
</organism>
<dbReference type="Pfam" id="PF01381">
    <property type="entry name" value="HTH_3"/>
    <property type="match status" value="1"/>
</dbReference>
<dbReference type="AlphaFoldDB" id="A0A347WMV6"/>
<evidence type="ECO:0000256" key="1">
    <source>
        <dbReference type="ARBA" id="ARBA00023125"/>
    </source>
</evidence>
<dbReference type="PROSITE" id="PS50943">
    <property type="entry name" value="HTH_CROC1"/>
    <property type="match status" value="1"/>
</dbReference>